<organism evidence="1 2">
    <name type="scientific">Algoriphagus ratkowskyi</name>
    <dbReference type="NCBI Taxonomy" id="57028"/>
    <lineage>
        <taxon>Bacteria</taxon>
        <taxon>Pseudomonadati</taxon>
        <taxon>Bacteroidota</taxon>
        <taxon>Cytophagia</taxon>
        <taxon>Cytophagales</taxon>
        <taxon>Cyclobacteriaceae</taxon>
        <taxon>Algoriphagus</taxon>
    </lineage>
</organism>
<dbReference type="InterPro" id="IPR021866">
    <property type="entry name" value="SpoIIAA-like"/>
</dbReference>
<dbReference type="RefSeq" id="WP_143244176.1">
    <property type="nucleotide sequence ID" value="NZ_MSSV01000002.1"/>
</dbReference>
<gene>
    <name evidence="1" type="ORF">ESW18_05215</name>
</gene>
<reference evidence="1 2" key="1">
    <citation type="submission" date="2019-08" db="EMBL/GenBank/DDBJ databases">
        <title>Genome of Algoriphagus ratkowskyi IC026.</title>
        <authorList>
            <person name="Bowman J.P."/>
        </authorList>
    </citation>
    <scope>NUCLEOTIDE SEQUENCE [LARGE SCALE GENOMIC DNA]</scope>
    <source>
        <strain evidence="1 2">IC026</strain>
    </source>
</reference>
<dbReference type="InterPro" id="IPR038396">
    <property type="entry name" value="SpoIIAA-like_sf"/>
</dbReference>
<dbReference type="Gene3D" id="3.40.50.10600">
    <property type="entry name" value="SpoIIaa-like domains"/>
    <property type="match status" value="1"/>
</dbReference>
<keyword evidence="2" id="KW-1185">Reference proteome</keyword>
<evidence type="ECO:0000313" key="1">
    <source>
        <dbReference type="EMBL" id="TXD78918.1"/>
    </source>
</evidence>
<proteinExistence type="predicted"/>
<dbReference type="InterPro" id="IPR036513">
    <property type="entry name" value="STAS_dom_sf"/>
</dbReference>
<evidence type="ECO:0000313" key="2">
    <source>
        <dbReference type="Proteomes" id="UP000321927"/>
    </source>
</evidence>
<dbReference type="Pfam" id="PF11964">
    <property type="entry name" value="SpoIIAA-like"/>
    <property type="match status" value="1"/>
</dbReference>
<dbReference type="SUPFAM" id="SSF52091">
    <property type="entry name" value="SpoIIaa-like"/>
    <property type="match status" value="1"/>
</dbReference>
<dbReference type="EMBL" id="VORV01000003">
    <property type="protein sequence ID" value="TXD78918.1"/>
    <property type="molecule type" value="Genomic_DNA"/>
</dbReference>
<protein>
    <submittedName>
        <fullName evidence="1">STAS/SEC14 domain-containing protein</fullName>
    </submittedName>
</protein>
<name>A0ABY3HTH4_9BACT</name>
<sequence length="104" mass="11896">MIEGKITSEDMRLLQEAKDRLSSNSSLKILAIVTSFKGYSSFEAMKKALLGDYRMLPNLTKYAIVTDSYWLRTVVSLLNYLVLKSELKAFCLSDHELAVKWLEL</sequence>
<dbReference type="Proteomes" id="UP000321927">
    <property type="component" value="Unassembled WGS sequence"/>
</dbReference>
<accession>A0ABY3HTH4</accession>
<comment type="caution">
    <text evidence="1">The sequence shown here is derived from an EMBL/GenBank/DDBJ whole genome shotgun (WGS) entry which is preliminary data.</text>
</comment>